<evidence type="ECO:0000313" key="2">
    <source>
        <dbReference type="Proteomes" id="UP000236520"/>
    </source>
</evidence>
<name>A0A2J7Z1J5_STRMQ</name>
<organism evidence="1 2">
    <name type="scientific">Streptomyces malaysiensis</name>
    <dbReference type="NCBI Taxonomy" id="92644"/>
    <lineage>
        <taxon>Bacteria</taxon>
        <taxon>Bacillati</taxon>
        <taxon>Actinomycetota</taxon>
        <taxon>Actinomycetes</taxon>
        <taxon>Kitasatosporales</taxon>
        <taxon>Streptomycetaceae</taxon>
        <taxon>Streptomyces</taxon>
        <taxon>Streptomyces violaceusniger group</taxon>
    </lineage>
</organism>
<sequence length="60" mass="6853">MSHWRSYSKTSLLMAWSVVERCMADLVERLVPDELWVLFRQVVPPTEVRRPQGGGPAAGR</sequence>
<evidence type="ECO:0000313" key="1">
    <source>
        <dbReference type="EMBL" id="PNG94141.1"/>
    </source>
</evidence>
<evidence type="ECO:0008006" key="3">
    <source>
        <dbReference type="Google" id="ProtNLM"/>
    </source>
</evidence>
<protein>
    <recommendedName>
        <fullName evidence="3">Transposase</fullName>
    </recommendedName>
</protein>
<keyword evidence="2" id="KW-1185">Reference proteome</keyword>
<reference evidence="1 2" key="1">
    <citation type="submission" date="2015-09" db="EMBL/GenBank/DDBJ databases">
        <title>Genome sequence, genome mining and natural product profiling of a biocontrol bacterium Streptomyces malaysiensis F913.</title>
        <authorList>
            <person name="Xu Y."/>
            <person name="Wei J."/>
            <person name="Xie J."/>
            <person name="Li T."/>
            <person name="Zhou Z."/>
        </authorList>
    </citation>
    <scope>NUCLEOTIDE SEQUENCE [LARGE SCALE GENOMIC DNA]</scope>
    <source>
        <strain evidence="1 2">F913</strain>
    </source>
</reference>
<accession>A0A2J7Z1J5</accession>
<dbReference type="Proteomes" id="UP000236520">
    <property type="component" value="Unassembled WGS sequence"/>
</dbReference>
<dbReference type="AlphaFoldDB" id="A0A2J7Z1J5"/>
<gene>
    <name evidence="1" type="ORF">SMF913_10166</name>
</gene>
<dbReference type="EMBL" id="LJIW01000001">
    <property type="protein sequence ID" value="PNG94141.1"/>
    <property type="molecule type" value="Genomic_DNA"/>
</dbReference>
<proteinExistence type="predicted"/>
<comment type="caution">
    <text evidence="1">The sequence shown here is derived from an EMBL/GenBank/DDBJ whole genome shotgun (WGS) entry which is preliminary data.</text>
</comment>